<dbReference type="Gene3D" id="1.10.10.10">
    <property type="entry name" value="Winged helix-like DNA-binding domain superfamily/Winged helix DNA-binding domain"/>
    <property type="match status" value="1"/>
</dbReference>
<organism evidence="2 3">
    <name type="scientific">Sinanodonta woodiana</name>
    <name type="common">Chinese pond mussel</name>
    <name type="synonym">Anodonta woodiana</name>
    <dbReference type="NCBI Taxonomy" id="1069815"/>
    <lineage>
        <taxon>Eukaryota</taxon>
        <taxon>Metazoa</taxon>
        <taxon>Spiralia</taxon>
        <taxon>Lophotrochozoa</taxon>
        <taxon>Mollusca</taxon>
        <taxon>Bivalvia</taxon>
        <taxon>Autobranchia</taxon>
        <taxon>Heteroconchia</taxon>
        <taxon>Palaeoheterodonta</taxon>
        <taxon>Unionida</taxon>
        <taxon>Unionoidea</taxon>
        <taxon>Unionidae</taxon>
        <taxon>Unioninae</taxon>
        <taxon>Sinanodonta</taxon>
    </lineage>
</organism>
<evidence type="ECO:0000313" key="2">
    <source>
        <dbReference type="EMBL" id="KAL3866928.1"/>
    </source>
</evidence>
<keyword evidence="3" id="KW-1185">Reference proteome</keyword>
<reference evidence="2 3" key="1">
    <citation type="submission" date="2024-11" db="EMBL/GenBank/DDBJ databases">
        <title>Chromosome-level genome assembly of the freshwater bivalve Anodonta woodiana.</title>
        <authorList>
            <person name="Chen X."/>
        </authorList>
    </citation>
    <scope>NUCLEOTIDE SEQUENCE [LARGE SCALE GENOMIC DNA]</scope>
    <source>
        <strain evidence="2">MN2024</strain>
        <tissue evidence="2">Gills</tissue>
    </source>
</reference>
<dbReference type="AlphaFoldDB" id="A0ABD3W105"/>
<dbReference type="SUPFAM" id="SSF52540">
    <property type="entry name" value="P-loop containing nucleoside triphosphate hydrolases"/>
    <property type="match status" value="1"/>
</dbReference>
<feature type="compositionally biased region" description="Basic and acidic residues" evidence="1">
    <location>
        <begin position="278"/>
        <end position="289"/>
    </location>
</feature>
<evidence type="ECO:0000313" key="3">
    <source>
        <dbReference type="Proteomes" id="UP001634394"/>
    </source>
</evidence>
<name>A0ABD3W105_SINWO</name>
<feature type="region of interest" description="Disordered" evidence="1">
    <location>
        <begin position="270"/>
        <end position="289"/>
    </location>
</feature>
<feature type="non-terminal residue" evidence="2">
    <location>
        <position position="1"/>
    </location>
</feature>
<proteinExistence type="predicted"/>
<dbReference type="InterPro" id="IPR027417">
    <property type="entry name" value="P-loop_NTPase"/>
</dbReference>
<evidence type="ECO:0000256" key="1">
    <source>
        <dbReference type="SAM" id="MobiDB-lite"/>
    </source>
</evidence>
<sequence length="430" mass="49965">LPPEIRRMDKFSHALFREAMEAGKENVYNIRLMIVGHLGVGKTTLAKRILGEEVAEGYFLSTEGIEVHPRCVRINIDTKEWIVEGAEHRFPDTSQLLVNIVTEHVALKSKADGEIKIKRKVNTEQEQIGSFDTGRDVPTTFEPNIHESNTVLYTRQDDTRINMNTRSSDLRAFVTKHRTKTHSEEVFCYVTMLDFAGQFAFYSTHQAFMSWRTIYLLVTDMSKALDDVVKDDKCSVSLNRNIERRIKEYVVFWLNSIYSHGIKAEANLQCEGSTEQETENHEQDHRGEGKYPPVILVATHSDKVPGGEDKQTKEKYFEEVRKILKERPLRFMLKGYFAINNFGPKPDIDTLKQKIVELAEQQEYWGEEIPARWLALEQKLMELKRGGEKIIEYSRVEEINNRSDVKIENPAELELFLRFEHDLGNIVFFW</sequence>
<gene>
    <name evidence="2" type="ORF">ACJMK2_044175</name>
</gene>
<dbReference type="Proteomes" id="UP001634394">
    <property type="component" value="Unassembled WGS sequence"/>
</dbReference>
<dbReference type="Gene3D" id="3.40.50.300">
    <property type="entry name" value="P-loop containing nucleotide triphosphate hydrolases"/>
    <property type="match status" value="1"/>
</dbReference>
<dbReference type="InterPro" id="IPR036388">
    <property type="entry name" value="WH-like_DNA-bd_sf"/>
</dbReference>
<dbReference type="EMBL" id="JBJQND010000009">
    <property type="protein sequence ID" value="KAL3866928.1"/>
    <property type="molecule type" value="Genomic_DNA"/>
</dbReference>
<protein>
    <submittedName>
        <fullName evidence="2">Uncharacterized protein</fullName>
    </submittedName>
</protein>
<accession>A0ABD3W105</accession>
<comment type="caution">
    <text evidence="2">The sequence shown here is derived from an EMBL/GenBank/DDBJ whole genome shotgun (WGS) entry which is preliminary data.</text>
</comment>